<gene>
    <name evidence="2" type="ORF">JJ685_14480</name>
</gene>
<proteinExistence type="predicted"/>
<sequence length="94" mass="10835">MFFDGSRYERVPDAAFTDGQGRPVTLKRTREPVATELALVYTVREGDRLDQLANKFFHDPRKWWLIADANPDVLAPDQLLVPGRTLRIPKDRRA</sequence>
<dbReference type="EMBL" id="JAEQNE010000003">
    <property type="protein sequence ID" value="MBL0392342.1"/>
    <property type="molecule type" value="Genomic_DNA"/>
</dbReference>
<dbReference type="Pfam" id="PF01476">
    <property type="entry name" value="LysM"/>
    <property type="match status" value="1"/>
</dbReference>
<feature type="domain" description="LysM" evidence="1">
    <location>
        <begin position="39"/>
        <end position="88"/>
    </location>
</feature>
<dbReference type="SUPFAM" id="SSF54106">
    <property type="entry name" value="LysM domain"/>
    <property type="match status" value="1"/>
</dbReference>
<dbReference type="Gene3D" id="3.10.350.10">
    <property type="entry name" value="LysM domain"/>
    <property type="match status" value="1"/>
</dbReference>
<evidence type="ECO:0000313" key="2">
    <source>
        <dbReference type="EMBL" id="MBL0392342.1"/>
    </source>
</evidence>
<dbReference type="PROSITE" id="PS51782">
    <property type="entry name" value="LYSM"/>
    <property type="match status" value="1"/>
</dbReference>
<reference evidence="2 3" key="1">
    <citation type="journal article" date="2017" name="Int. J. Syst. Evol. Microbiol.">
        <title>Ramlibacter monticola sp. nov., isolated from forest soil.</title>
        <authorList>
            <person name="Chaudhary D.K."/>
            <person name="Kim J."/>
        </authorList>
    </citation>
    <scope>NUCLEOTIDE SEQUENCE [LARGE SCALE GENOMIC DNA]</scope>
    <source>
        <strain evidence="2 3">KACC 19175</strain>
    </source>
</reference>
<dbReference type="InterPro" id="IPR036779">
    <property type="entry name" value="LysM_dom_sf"/>
</dbReference>
<dbReference type="CDD" id="cd00118">
    <property type="entry name" value="LysM"/>
    <property type="match status" value="1"/>
</dbReference>
<keyword evidence="3" id="KW-1185">Reference proteome</keyword>
<organism evidence="2 3">
    <name type="scientific">Ramlibacter monticola</name>
    <dbReference type="NCBI Taxonomy" id="1926872"/>
    <lineage>
        <taxon>Bacteria</taxon>
        <taxon>Pseudomonadati</taxon>
        <taxon>Pseudomonadota</taxon>
        <taxon>Betaproteobacteria</taxon>
        <taxon>Burkholderiales</taxon>
        <taxon>Comamonadaceae</taxon>
        <taxon>Ramlibacter</taxon>
    </lineage>
</organism>
<dbReference type="InterPro" id="IPR018392">
    <property type="entry name" value="LysM"/>
</dbReference>
<protein>
    <submittedName>
        <fullName evidence="2">LysM peptidoglycan-binding domain-containing protein</fullName>
    </submittedName>
</protein>
<accession>A0A937CUU7</accession>
<name>A0A937CUU7_9BURK</name>
<evidence type="ECO:0000259" key="1">
    <source>
        <dbReference type="PROSITE" id="PS51782"/>
    </source>
</evidence>
<dbReference type="AlphaFoldDB" id="A0A937CUU7"/>
<comment type="caution">
    <text evidence="2">The sequence shown here is derived from an EMBL/GenBank/DDBJ whole genome shotgun (WGS) entry which is preliminary data.</text>
</comment>
<dbReference type="RefSeq" id="WP_201674973.1">
    <property type="nucleotide sequence ID" value="NZ_JAEQNE010000003.1"/>
</dbReference>
<evidence type="ECO:0000313" key="3">
    <source>
        <dbReference type="Proteomes" id="UP000599109"/>
    </source>
</evidence>
<dbReference type="Proteomes" id="UP000599109">
    <property type="component" value="Unassembled WGS sequence"/>
</dbReference>